<dbReference type="InterPro" id="IPR036188">
    <property type="entry name" value="FAD/NAD-bd_sf"/>
</dbReference>
<dbReference type="AlphaFoldDB" id="A0A4Z1KB63"/>
<dbReference type="PANTHER" id="PTHR42877:SF7">
    <property type="entry name" value="FLAVIN-BINDING MONOOXYGENASE-RELATED"/>
    <property type="match status" value="1"/>
</dbReference>
<protein>
    <recommendedName>
        <fullName evidence="5">FAD/NAD(P)-binding domain-containing protein</fullName>
    </recommendedName>
</protein>
<proteinExistence type="inferred from homology"/>
<evidence type="ECO:0008006" key="5">
    <source>
        <dbReference type="Google" id="ProtNLM"/>
    </source>
</evidence>
<keyword evidence="4" id="KW-1185">Reference proteome</keyword>
<dbReference type="EMBL" id="PQXO01001164">
    <property type="protein sequence ID" value="TGO81400.1"/>
    <property type="molecule type" value="Genomic_DNA"/>
</dbReference>
<evidence type="ECO:0000256" key="1">
    <source>
        <dbReference type="ARBA" id="ARBA00010139"/>
    </source>
</evidence>
<dbReference type="PANTHER" id="PTHR42877">
    <property type="entry name" value="L-ORNITHINE N(5)-MONOOXYGENASE-RELATED"/>
    <property type="match status" value="1"/>
</dbReference>
<feature type="transmembrane region" description="Helical" evidence="2">
    <location>
        <begin position="305"/>
        <end position="328"/>
    </location>
</feature>
<comment type="similarity">
    <text evidence="1">Belongs to the FAD-binding monooxygenase family.</text>
</comment>
<dbReference type="SUPFAM" id="SSF51905">
    <property type="entry name" value="FAD/NAD(P)-binding domain"/>
    <property type="match status" value="1"/>
</dbReference>
<evidence type="ECO:0000313" key="4">
    <source>
        <dbReference type="Proteomes" id="UP000297280"/>
    </source>
</evidence>
<evidence type="ECO:0000256" key="2">
    <source>
        <dbReference type="SAM" id="Phobius"/>
    </source>
</evidence>
<evidence type="ECO:0000313" key="3">
    <source>
        <dbReference type="EMBL" id="TGO81400.1"/>
    </source>
</evidence>
<gene>
    <name evidence="3" type="ORF">BPOR_1171g00020</name>
</gene>
<keyword evidence="2" id="KW-0812">Transmembrane</keyword>
<comment type="caution">
    <text evidence="3">The sequence shown here is derived from an EMBL/GenBank/DDBJ whole genome shotgun (WGS) entry which is preliminary data.</text>
</comment>
<accession>A0A4Z1KB63</accession>
<dbReference type="Proteomes" id="UP000297280">
    <property type="component" value="Unassembled WGS sequence"/>
</dbReference>
<sequence>MQADERRFAIILGAGAAGIIQGYAFLREDVLPLEEFHILDRNESFGGVWWSNTYPGAACDIPSNETYAPQAEIQQYFEGFALKYQLDKSTTFNTEIVSATWDDSRLLCLSVLREPFGMPKKADIAGLKTFKGEQWHLGSWPKDADLKNKSVAVIGTGQSAGQAIPSIYPEFGFVAKRIFHIGSWWQKFVVGMAKNHLYNQISDDNLRRKLESKSHFGCKRPLKLDTWYPIFTNNNVDLVTGLTEDGILSREAEGGREIERKMDVLIWDTGYNSNKFGTPVSTRGRTVPPHPRGPVKQRSLFHPKVIYLLLNSTSALGFGIQTIAFMIFSGRSPPFNRNSHFVNNSINTILISFAAKKRPGQA</sequence>
<keyword evidence="2" id="KW-0472">Membrane</keyword>
<feature type="transmembrane region" description="Helical" evidence="2">
    <location>
        <begin position="7"/>
        <end position="26"/>
    </location>
</feature>
<reference evidence="3 4" key="1">
    <citation type="submission" date="2017-12" db="EMBL/GenBank/DDBJ databases">
        <title>Comparative genomics of Botrytis spp.</title>
        <authorList>
            <person name="Valero-Jimenez C.A."/>
            <person name="Tapia P."/>
            <person name="Veloso J."/>
            <person name="Silva-Moreno E."/>
            <person name="Staats M."/>
            <person name="Valdes J.H."/>
            <person name="Van Kan J.A.L."/>
        </authorList>
    </citation>
    <scope>NUCLEOTIDE SEQUENCE [LARGE SCALE GENOMIC DNA]</scope>
    <source>
        <strain evidence="3 4">MUCL3349</strain>
    </source>
</reference>
<organism evidence="3 4">
    <name type="scientific">Botrytis porri</name>
    <dbReference type="NCBI Taxonomy" id="87229"/>
    <lineage>
        <taxon>Eukaryota</taxon>
        <taxon>Fungi</taxon>
        <taxon>Dikarya</taxon>
        <taxon>Ascomycota</taxon>
        <taxon>Pezizomycotina</taxon>
        <taxon>Leotiomycetes</taxon>
        <taxon>Helotiales</taxon>
        <taxon>Sclerotiniaceae</taxon>
        <taxon>Botrytis</taxon>
    </lineage>
</organism>
<dbReference type="Gene3D" id="3.50.50.60">
    <property type="entry name" value="FAD/NAD(P)-binding domain"/>
    <property type="match status" value="2"/>
</dbReference>
<keyword evidence="2" id="KW-1133">Transmembrane helix</keyword>
<name>A0A4Z1KB63_9HELO</name>
<dbReference type="InterPro" id="IPR051209">
    <property type="entry name" value="FAD-bind_Monooxygenase_sf"/>
</dbReference>